<dbReference type="GO" id="GO:0031080">
    <property type="term" value="C:nuclear pore outer ring"/>
    <property type="evidence" value="ECO:0007669"/>
    <property type="project" value="TreeGrafter"/>
</dbReference>
<dbReference type="PANTHER" id="PTHR13003">
    <property type="entry name" value="NUP107-RELATED"/>
    <property type="match status" value="1"/>
</dbReference>
<name>A0A7R8ZVR3_9CRUS</name>
<evidence type="ECO:0000256" key="1">
    <source>
        <dbReference type="ARBA" id="ARBA00009510"/>
    </source>
</evidence>
<comment type="function">
    <text evidence="8">Functions as a component of the nuclear pore complex (NPC).</text>
</comment>
<evidence type="ECO:0000256" key="6">
    <source>
        <dbReference type="ARBA" id="ARBA00023132"/>
    </source>
</evidence>
<keyword evidence="8" id="KW-0472">Membrane</keyword>
<reference evidence="9" key="1">
    <citation type="submission" date="2020-11" db="EMBL/GenBank/DDBJ databases">
        <authorList>
            <person name="Tran Van P."/>
        </authorList>
    </citation>
    <scope>NUCLEOTIDE SEQUENCE</scope>
</reference>
<dbReference type="OrthoDB" id="3098at2759"/>
<dbReference type="GO" id="GO:0000973">
    <property type="term" value="P:post-transcriptional tethering of RNA polymerase II gene DNA at nuclear periphery"/>
    <property type="evidence" value="ECO:0007669"/>
    <property type="project" value="TreeGrafter"/>
</dbReference>
<evidence type="ECO:0000256" key="8">
    <source>
        <dbReference type="RuleBase" id="RU365072"/>
    </source>
</evidence>
<evidence type="ECO:0000256" key="5">
    <source>
        <dbReference type="ARBA" id="ARBA00023010"/>
    </source>
</evidence>
<proteinExistence type="inferred from homology"/>
<protein>
    <recommendedName>
        <fullName evidence="8">Nuclear pore complex protein</fullName>
    </recommendedName>
</protein>
<comment type="subcellular location">
    <subcellularLocation>
        <location evidence="8">Nucleus</location>
        <location evidence="8">Nuclear pore complex</location>
    </subcellularLocation>
    <subcellularLocation>
        <location evidence="8">Nucleus membrane</location>
    </subcellularLocation>
</comment>
<dbReference type="GO" id="GO:0017056">
    <property type="term" value="F:structural constituent of nuclear pore"/>
    <property type="evidence" value="ECO:0007669"/>
    <property type="project" value="UniProtKB-UniRule"/>
</dbReference>
<dbReference type="InterPro" id="IPR007252">
    <property type="entry name" value="Nup84/Nup107"/>
</dbReference>
<dbReference type="GO" id="GO:0006406">
    <property type="term" value="P:mRNA export from nucleus"/>
    <property type="evidence" value="ECO:0007669"/>
    <property type="project" value="TreeGrafter"/>
</dbReference>
<evidence type="ECO:0000256" key="3">
    <source>
        <dbReference type="ARBA" id="ARBA00022816"/>
    </source>
</evidence>
<dbReference type="Gene3D" id="1.10.3450.20">
    <property type="match status" value="1"/>
</dbReference>
<feature type="non-terminal residue" evidence="9">
    <location>
        <position position="1"/>
    </location>
</feature>
<keyword evidence="4" id="KW-0653">Protein transport</keyword>
<evidence type="ECO:0000256" key="2">
    <source>
        <dbReference type="ARBA" id="ARBA00022448"/>
    </source>
</evidence>
<dbReference type="EMBL" id="OB676938">
    <property type="protein sequence ID" value="CAD7236157.1"/>
    <property type="molecule type" value="Genomic_DNA"/>
</dbReference>
<comment type="similarity">
    <text evidence="1 8">Belongs to the nucleoporin Nup84/Nup107 family.</text>
</comment>
<organism evidence="9">
    <name type="scientific">Cyprideis torosa</name>
    <dbReference type="NCBI Taxonomy" id="163714"/>
    <lineage>
        <taxon>Eukaryota</taxon>
        <taxon>Metazoa</taxon>
        <taxon>Ecdysozoa</taxon>
        <taxon>Arthropoda</taxon>
        <taxon>Crustacea</taxon>
        <taxon>Oligostraca</taxon>
        <taxon>Ostracoda</taxon>
        <taxon>Podocopa</taxon>
        <taxon>Podocopida</taxon>
        <taxon>Cytherocopina</taxon>
        <taxon>Cytheroidea</taxon>
        <taxon>Cytherideidae</taxon>
        <taxon>Cyprideis</taxon>
    </lineage>
</organism>
<dbReference type="PANTHER" id="PTHR13003:SF2">
    <property type="entry name" value="NUCLEAR PORE COMPLEX PROTEIN NUP107"/>
    <property type="match status" value="1"/>
</dbReference>
<feature type="non-terminal residue" evidence="9">
    <location>
        <position position="217"/>
    </location>
</feature>
<keyword evidence="6 8" id="KW-0906">Nuclear pore complex</keyword>
<sequence length="217" mass="24369">TLSEARAARQIYRESPALREAQRIVEWAEGSLEEDPSKTIGTTIGKSGIPWENTLRAIHRGAGGPPLDPDGPNRSGKRLHDEDARDDETLITHILYLIRRGRLSEAQDLCRAAGQPWRAAILEGGMLYDPDAGCGNRNIRFVEGVCQRRRICVAQLVMVDREVERSLRAMGFTGEHLPADFFEPDLSSDFIFSALESSKDIKIVREGRSPYCRVYFQ</sequence>
<dbReference type="GO" id="GO:0006606">
    <property type="term" value="P:protein import into nucleus"/>
    <property type="evidence" value="ECO:0007669"/>
    <property type="project" value="TreeGrafter"/>
</dbReference>
<evidence type="ECO:0000313" key="9">
    <source>
        <dbReference type="EMBL" id="CAD7236157.1"/>
    </source>
</evidence>
<dbReference type="GO" id="GO:0031965">
    <property type="term" value="C:nuclear membrane"/>
    <property type="evidence" value="ECO:0007669"/>
    <property type="project" value="UniProtKB-SubCell"/>
</dbReference>
<keyword evidence="7 8" id="KW-0539">Nucleus</keyword>
<comment type="subunit">
    <text evidence="8">Part of the nuclear pore complex (NPC).</text>
</comment>
<keyword evidence="3" id="KW-0509">mRNA transport</keyword>
<evidence type="ECO:0000256" key="7">
    <source>
        <dbReference type="ARBA" id="ARBA00023242"/>
    </source>
</evidence>
<keyword evidence="5 8" id="KW-0811">Translocation</keyword>
<dbReference type="Pfam" id="PF04121">
    <property type="entry name" value="Nup84_Nup100"/>
    <property type="match status" value="1"/>
</dbReference>
<accession>A0A7R8ZVR3</accession>
<keyword evidence="2 8" id="KW-0813">Transport</keyword>
<evidence type="ECO:0000256" key="4">
    <source>
        <dbReference type="ARBA" id="ARBA00022927"/>
    </source>
</evidence>
<dbReference type="AlphaFoldDB" id="A0A7R8ZVR3"/>
<gene>
    <name evidence="9" type="ORF">CTOB1V02_LOCUS13972</name>
</gene>